<keyword evidence="1" id="KW-0472">Membrane</keyword>
<evidence type="ECO:0000313" key="3">
    <source>
        <dbReference type="Proteomes" id="UP000233398"/>
    </source>
</evidence>
<organism evidence="2 3">
    <name type="scientific">Rhodohalobacter barkolensis</name>
    <dbReference type="NCBI Taxonomy" id="2053187"/>
    <lineage>
        <taxon>Bacteria</taxon>
        <taxon>Pseudomonadati</taxon>
        <taxon>Balneolota</taxon>
        <taxon>Balneolia</taxon>
        <taxon>Balneolales</taxon>
        <taxon>Balneolaceae</taxon>
        <taxon>Rhodohalobacter</taxon>
    </lineage>
</organism>
<sequence>MVQSVSELDSDEHYADIYFQLNENTQNTNSSVTLHPDTGDLYIYYQNPGYLIRFTENSEVDTLATLEFESNFGQVLDVHPEDKNLLFWDSGVGRVHSFDLNERSLERLDESHNHMNQFGHAATLGEDGTIYAMGGYGYWTFKNLLIEYIHEEQQWELVSIPDPNLVPKNNLGLLLHHDDTFTYFTMPLDQTVGHNLVYTFKPAENRWEYNETVTSLLSQRTIDVERSASYYRQTSTQAVDREKHLFGFLNNASSQNDLAYILNYRDNEMYELDLSQFSIYDAKNIFYSSKQDRWVILGHPFSTNRRDHLIVKTIPFNPDHPAFTRIEAEQEFELVSMVILGGFGGLFVLLLGWLAYKTITTTEAGTSPHSKNVTISKNDNSEIEIYFEGERFNYSGDIYLTRFIEVIYDMKINGISEMLISDLDQKLFSENTHASYMSRTRKKLIQVINQESNINLIEERKSQTDKRVKVIYLNLDKIKIIP</sequence>
<dbReference type="Gene3D" id="2.120.10.80">
    <property type="entry name" value="Kelch-type beta propeller"/>
    <property type="match status" value="1"/>
</dbReference>
<proteinExistence type="predicted"/>
<dbReference type="EMBL" id="PISP01000003">
    <property type="protein sequence ID" value="PKD43323.1"/>
    <property type="molecule type" value="Genomic_DNA"/>
</dbReference>
<keyword evidence="1" id="KW-0812">Transmembrane</keyword>
<name>A0A2N0VGM3_9BACT</name>
<dbReference type="AlphaFoldDB" id="A0A2N0VGM3"/>
<gene>
    <name evidence="2" type="ORF">CWD77_11975</name>
</gene>
<evidence type="ECO:0000256" key="1">
    <source>
        <dbReference type="SAM" id="Phobius"/>
    </source>
</evidence>
<keyword evidence="3" id="KW-1185">Reference proteome</keyword>
<reference evidence="2 3" key="1">
    <citation type="submission" date="2017-11" db="EMBL/GenBank/DDBJ databases">
        <title>Rhodohalobacter 15182 sp. nov., isolated from a salt lake.</title>
        <authorList>
            <person name="Han S."/>
        </authorList>
    </citation>
    <scope>NUCLEOTIDE SEQUENCE [LARGE SCALE GENOMIC DNA]</scope>
    <source>
        <strain evidence="2 3">15182</strain>
    </source>
</reference>
<evidence type="ECO:0000313" key="2">
    <source>
        <dbReference type="EMBL" id="PKD43323.1"/>
    </source>
</evidence>
<feature type="transmembrane region" description="Helical" evidence="1">
    <location>
        <begin position="334"/>
        <end position="356"/>
    </location>
</feature>
<dbReference type="SUPFAM" id="SSF50965">
    <property type="entry name" value="Galactose oxidase, central domain"/>
    <property type="match status" value="1"/>
</dbReference>
<keyword evidence="1" id="KW-1133">Transmembrane helix</keyword>
<comment type="caution">
    <text evidence="2">The sequence shown here is derived from an EMBL/GenBank/DDBJ whole genome shotgun (WGS) entry which is preliminary data.</text>
</comment>
<accession>A0A2N0VGM3</accession>
<dbReference type="Proteomes" id="UP000233398">
    <property type="component" value="Unassembled WGS sequence"/>
</dbReference>
<dbReference type="InterPro" id="IPR015915">
    <property type="entry name" value="Kelch-typ_b-propeller"/>
</dbReference>
<dbReference type="InterPro" id="IPR011043">
    <property type="entry name" value="Gal_Oxase/kelch_b-propeller"/>
</dbReference>
<protein>
    <submittedName>
        <fullName evidence="2">Uncharacterized protein</fullName>
    </submittedName>
</protein>